<keyword evidence="6" id="KW-0547">Nucleotide-binding</keyword>
<dbReference type="GO" id="GO:0004747">
    <property type="term" value="F:ribokinase activity"/>
    <property type="evidence" value="ECO:0007669"/>
    <property type="project" value="UniProtKB-EC"/>
</dbReference>
<dbReference type="GO" id="GO:0046872">
    <property type="term" value="F:metal ion binding"/>
    <property type="evidence" value="ECO:0007669"/>
    <property type="project" value="UniProtKB-KW"/>
</dbReference>
<comment type="similarity">
    <text evidence="1">Belongs to the carbohydrate kinase PfkB family.</text>
</comment>
<evidence type="ECO:0000256" key="5">
    <source>
        <dbReference type="ARBA" id="ARBA00022723"/>
    </source>
</evidence>
<dbReference type="GO" id="GO:0006014">
    <property type="term" value="P:D-ribose metabolic process"/>
    <property type="evidence" value="ECO:0007669"/>
    <property type="project" value="InterPro"/>
</dbReference>
<keyword evidence="11" id="KW-0119">Carbohydrate metabolism</keyword>
<dbReference type="EMBL" id="UOEK01000052">
    <property type="protein sequence ID" value="VAV93922.1"/>
    <property type="molecule type" value="Genomic_DNA"/>
</dbReference>
<keyword evidence="8" id="KW-0067">ATP-binding</keyword>
<evidence type="ECO:0000256" key="4">
    <source>
        <dbReference type="ARBA" id="ARBA00022679"/>
    </source>
</evidence>
<evidence type="ECO:0000256" key="6">
    <source>
        <dbReference type="ARBA" id="ARBA00022741"/>
    </source>
</evidence>
<evidence type="ECO:0000256" key="10">
    <source>
        <dbReference type="ARBA" id="ARBA00022958"/>
    </source>
</evidence>
<dbReference type="InterPro" id="IPR011611">
    <property type="entry name" value="PfkB_dom"/>
</dbReference>
<dbReference type="EC" id="2.7.1.15" evidence="2"/>
<evidence type="ECO:0000256" key="7">
    <source>
        <dbReference type="ARBA" id="ARBA00022777"/>
    </source>
</evidence>
<name>A0A3B0RQN2_9ZZZZ</name>
<organism evidence="13">
    <name type="scientific">hydrothermal vent metagenome</name>
    <dbReference type="NCBI Taxonomy" id="652676"/>
    <lineage>
        <taxon>unclassified sequences</taxon>
        <taxon>metagenomes</taxon>
        <taxon>ecological metagenomes</taxon>
    </lineage>
</organism>
<dbReference type="PROSITE" id="PS00584">
    <property type="entry name" value="PFKB_KINASES_2"/>
    <property type="match status" value="1"/>
</dbReference>
<keyword evidence="7 13" id="KW-0418">Kinase</keyword>
<evidence type="ECO:0000256" key="3">
    <source>
        <dbReference type="ARBA" id="ARBA00016943"/>
    </source>
</evidence>
<dbReference type="PANTHER" id="PTHR10584">
    <property type="entry name" value="SUGAR KINASE"/>
    <property type="match status" value="1"/>
</dbReference>
<keyword evidence="9" id="KW-0460">Magnesium</keyword>
<dbReference type="InterPro" id="IPR011877">
    <property type="entry name" value="Ribokinase"/>
</dbReference>
<reference evidence="13" key="1">
    <citation type="submission" date="2018-06" db="EMBL/GenBank/DDBJ databases">
        <authorList>
            <person name="Zhirakovskaya E."/>
        </authorList>
    </citation>
    <scope>NUCLEOTIDE SEQUENCE</scope>
</reference>
<keyword evidence="4 13" id="KW-0808">Transferase</keyword>
<dbReference type="PANTHER" id="PTHR10584:SF166">
    <property type="entry name" value="RIBOKINASE"/>
    <property type="match status" value="1"/>
</dbReference>
<dbReference type="InterPro" id="IPR002173">
    <property type="entry name" value="Carboh/pur_kinase_PfkB_CS"/>
</dbReference>
<dbReference type="AlphaFoldDB" id="A0A3B0RQN2"/>
<dbReference type="HAMAP" id="MF_01987">
    <property type="entry name" value="Ribokinase"/>
    <property type="match status" value="1"/>
</dbReference>
<feature type="domain" description="Carbohydrate kinase PfkB" evidence="12">
    <location>
        <begin position="3"/>
        <end position="289"/>
    </location>
</feature>
<keyword evidence="10" id="KW-0630">Potassium</keyword>
<evidence type="ECO:0000256" key="9">
    <source>
        <dbReference type="ARBA" id="ARBA00022842"/>
    </source>
</evidence>
<dbReference type="GO" id="GO:0005829">
    <property type="term" value="C:cytosol"/>
    <property type="evidence" value="ECO:0007669"/>
    <property type="project" value="TreeGrafter"/>
</dbReference>
<accession>A0A3B0RQN2</accession>
<dbReference type="Gene3D" id="3.40.1190.20">
    <property type="match status" value="1"/>
</dbReference>
<sequence length="301" mass="29915">MSARIAVVGSINHDIVVRVPRHPLPGETIMGSGHFTAPGGKGANQAVAAARLGGRVTMVGAVGDDSVGVDLVAGMAADAVDCSRVRVVGGIGTGIALITLDDKGENSIVVSPGANGVVSVEDVTVDEVATAGVVLIQQEIPAETVAAAILHAGGTVILNPAPARDVRSEVIARVDVLVPNRSELAVLTGSPEAESLEDVATQAGLLRTGGLVVVTLGGDGAMIIDGDDVTIVEPASVDVVDTTAAGDAFCGALAFGLASGWDIPRAVRWGTLAGALATTQAGAQPSLPTSDAVARFAASMQ</sequence>
<evidence type="ECO:0000259" key="12">
    <source>
        <dbReference type="Pfam" id="PF00294"/>
    </source>
</evidence>
<dbReference type="Pfam" id="PF00294">
    <property type="entry name" value="PfkB"/>
    <property type="match status" value="1"/>
</dbReference>
<gene>
    <name evidence="13" type="ORF">MNBD_ACTINO02-2038</name>
</gene>
<keyword evidence="5" id="KW-0479">Metal-binding</keyword>
<evidence type="ECO:0000256" key="1">
    <source>
        <dbReference type="ARBA" id="ARBA00010688"/>
    </source>
</evidence>
<evidence type="ECO:0000256" key="11">
    <source>
        <dbReference type="ARBA" id="ARBA00023277"/>
    </source>
</evidence>
<dbReference type="GO" id="GO:0005524">
    <property type="term" value="F:ATP binding"/>
    <property type="evidence" value="ECO:0007669"/>
    <property type="project" value="UniProtKB-KW"/>
</dbReference>
<dbReference type="InterPro" id="IPR029056">
    <property type="entry name" value="Ribokinase-like"/>
</dbReference>
<evidence type="ECO:0000256" key="8">
    <source>
        <dbReference type="ARBA" id="ARBA00022840"/>
    </source>
</evidence>
<evidence type="ECO:0000313" key="13">
    <source>
        <dbReference type="EMBL" id="VAV93922.1"/>
    </source>
</evidence>
<dbReference type="InterPro" id="IPR002139">
    <property type="entry name" value="Ribo/fructo_kinase"/>
</dbReference>
<evidence type="ECO:0000256" key="2">
    <source>
        <dbReference type="ARBA" id="ARBA00012035"/>
    </source>
</evidence>
<dbReference type="SUPFAM" id="SSF53613">
    <property type="entry name" value="Ribokinase-like"/>
    <property type="match status" value="1"/>
</dbReference>
<dbReference type="PRINTS" id="PR00990">
    <property type="entry name" value="RIBOKINASE"/>
</dbReference>
<dbReference type="CDD" id="cd01174">
    <property type="entry name" value="ribokinase"/>
    <property type="match status" value="1"/>
</dbReference>
<proteinExistence type="inferred from homology"/>
<protein>
    <recommendedName>
        <fullName evidence="3">Ribokinase</fullName>
        <ecNumber evidence="2">2.7.1.15</ecNumber>
    </recommendedName>
</protein>